<keyword evidence="7" id="KW-0472">Membrane</keyword>
<dbReference type="InterPro" id="IPR016478">
    <property type="entry name" value="GTPase_MTG1"/>
</dbReference>
<dbReference type="GO" id="GO:0005743">
    <property type="term" value="C:mitochondrial inner membrane"/>
    <property type="evidence" value="ECO:0007669"/>
    <property type="project" value="UniProtKB-SubCell"/>
</dbReference>
<evidence type="ECO:0000259" key="11">
    <source>
        <dbReference type="Pfam" id="PF01926"/>
    </source>
</evidence>
<keyword evidence="3" id="KW-0999">Mitochondrion inner membrane</keyword>
<dbReference type="CDD" id="cd01856">
    <property type="entry name" value="YlqF"/>
    <property type="match status" value="1"/>
</dbReference>
<name>A0A3R7QP68_PENVA</name>
<feature type="binding site" evidence="10">
    <location>
        <begin position="152"/>
        <end position="157"/>
    </location>
    <ligand>
        <name>GTP</name>
        <dbReference type="ChEBI" id="CHEBI:37565"/>
    </ligand>
</feature>
<feature type="domain" description="G" evidence="11">
    <location>
        <begin position="145"/>
        <end position="226"/>
    </location>
</feature>
<dbReference type="InterPro" id="IPR006073">
    <property type="entry name" value="GTP-bd"/>
</dbReference>
<evidence type="ECO:0000256" key="10">
    <source>
        <dbReference type="PIRSR" id="PIRSR006230-1"/>
    </source>
</evidence>
<protein>
    <recommendedName>
        <fullName evidence="9">Mitochondrial GTPase 1</fullName>
    </recommendedName>
</protein>
<evidence type="ECO:0000256" key="2">
    <source>
        <dbReference type="ARBA" id="ARBA00022741"/>
    </source>
</evidence>
<dbReference type="OrthoDB" id="269151at2759"/>
<accession>A0A3R7QP68</accession>
<evidence type="ECO:0000256" key="6">
    <source>
        <dbReference type="ARBA" id="ARBA00023134"/>
    </source>
</evidence>
<evidence type="ECO:0000256" key="4">
    <source>
        <dbReference type="ARBA" id="ARBA00022946"/>
    </source>
</evidence>
<evidence type="ECO:0000313" key="13">
    <source>
        <dbReference type="Proteomes" id="UP000283509"/>
    </source>
</evidence>
<keyword evidence="6 9" id="KW-0342">GTP-binding</keyword>
<dbReference type="Gene3D" id="3.40.50.300">
    <property type="entry name" value="P-loop containing nucleotide triphosphate hydrolases"/>
    <property type="match status" value="1"/>
</dbReference>
<evidence type="ECO:0000256" key="5">
    <source>
        <dbReference type="ARBA" id="ARBA00023128"/>
    </source>
</evidence>
<dbReference type="EMBL" id="QCYY01002014">
    <property type="protein sequence ID" value="ROT73612.1"/>
    <property type="molecule type" value="Genomic_DNA"/>
</dbReference>
<evidence type="ECO:0000256" key="3">
    <source>
        <dbReference type="ARBA" id="ARBA00022792"/>
    </source>
</evidence>
<evidence type="ECO:0000313" key="12">
    <source>
        <dbReference type="EMBL" id="ROT73612.1"/>
    </source>
</evidence>
<proteinExistence type="inferred from homology"/>
<reference evidence="12 13" key="2">
    <citation type="submission" date="2019-01" db="EMBL/GenBank/DDBJ databases">
        <title>The decoding of complex shrimp genome reveals the adaptation for benthos swimmer, frequently molting mechanism and breeding impact on genome.</title>
        <authorList>
            <person name="Sun Y."/>
            <person name="Gao Y."/>
            <person name="Yu Y."/>
        </authorList>
    </citation>
    <scope>NUCLEOTIDE SEQUENCE [LARGE SCALE GENOMIC DNA]</scope>
    <source>
        <tissue evidence="12">Muscle</tissue>
    </source>
</reference>
<dbReference type="Proteomes" id="UP000283509">
    <property type="component" value="Unassembled WGS sequence"/>
</dbReference>
<dbReference type="GO" id="GO:0005525">
    <property type="term" value="F:GTP binding"/>
    <property type="evidence" value="ECO:0007669"/>
    <property type="project" value="UniProtKB-KW"/>
</dbReference>
<dbReference type="InterPro" id="IPR027417">
    <property type="entry name" value="P-loop_NTPase"/>
</dbReference>
<dbReference type="STRING" id="6689.A0A3R7QP68"/>
<dbReference type="PIRSF" id="PIRSF006230">
    <property type="entry name" value="MG442"/>
    <property type="match status" value="1"/>
</dbReference>
<gene>
    <name evidence="12" type="ORF">C7M84_007938</name>
</gene>
<dbReference type="SUPFAM" id="SSF52540">
    <property type="entry name" value="P-loop containing nucleoside triphosphate hydrolases"/>
    <property type="match status" value="1"/>
</dbReference>
<evidence type="ECO:0000256" key="7">
    <source>
        <dbReference type="ARBA" id="ARBA00023136"/>
    </source>
</evidence>
<dbReference type="PANTHER" id="PTHR45782:SF4">
    <property type="entry name" value="MITOCHONDRIAL RIBOSOME-ASSOCIATED GTPASE 1"/>
    <property type="match status" value="1"/>
</dbReference>
<dbReference type="GO" id="GO:0032543">
    <property type="term" value="P:mitochondrial translation"/>
    <property type="evidence" value="ECO:0007669"/>
    <property type="project" value="TreeGrafter"/>
</dbReference>
<comment type="caution">
    <text evidence="12">The sequence shown here is derived from an EMBL/GenBank/DDBJ whole genome shotgun (WGS) entry which is preliminary data.</text>
</comment>
<organism evidence="12 13">
    <name type="scientific">Penaeus vannamei</name>
    <name type="common">Whiteleg shrimp</name>
    <name type="synonym">Litopenaeus vannamei</name>
    <dbReference type="NCBI Taxonomy" id="6689"/>
    <lineage>
        <taxon>Eukaryota</taxon>
        <taxon>Metazoa</taxon>
        <taxon>Ecdysozoa</taxon>
        <taxon>Arthropoda</taxon>
        <taxon>Crustacea</taxon>
        <taxon>Multicrustacea</taxon>
        <taxon>Malacostraca</taxon>
        <taxon>Eumalacostraca</taxon>
        <taxon>Eucarida</taxon>
        <taxon>Decapoda</taxon>
        <taxon>Dendrobranchiata</taxon>
        <taxon>Penaeoidea</taxon>
        <taxon>Penaeidae</taxon>
        <taxon>Penaeus</taxon>
    </lineage>
</organism>
<evidence type="ECO:0000256" key="8">
    <source>
        <dbReference type="ARBA" id="ARBA00045284"/>
    </source>
</evidence>
<dbReference type="FunFam" id="1.10.1580.10:FF:000004">
    <property type="entry name" value="Mitochondrial GTPase 1"/>
    <property type="match status" value="1"/>
</dbReference>
<comment type="subcellular location">
    <subcellularLocation>
        <location evidence="1">Mitochondrion inner membrane</location>
        <topology evidence="1">Peripheral membrane protein</topology>
        <orientation evidence="1">Matrix side</orientation>
    </subcellularLocation>
</comment>
<evidence type="ECO:0000256" key="9">
    <source>
        <dbReference type="PIRNR" id="PIRNR006230"/>
    </source>
</evidence>
<keyword evidence="5 9" id="KW-0496">Mitochondrion</keyword>
<dbReference type="FunFam" id="3.40.50.300:FF:000876">
    <property type="entry name" value="Mitochondrial GTPase 1"/>
    <property type="match status" value="1"/>
</dbReference>
<sequence length="322" mass="36226">MASSVVRYGLRMRETFSVVNQDVAQWFPGHMAKGLNQMQRKLKSVDCIVEVHDARIPISGRNPLFEHTLSAIKPHVLVLNKMDLADLRHRNSIVKHHTKEGIKHVIFTNCKRPESRGIKSIIPTVAEMIKNTERYNRSEETVYQLMVIGVPNVGKSSLINALRAKYLRKSKATQVGGLPGITQSVLEKIKVCEDPKVYLLDTPGVLAPKIRDVETGLKLALAATIKDHLVGEENIADYLLYRLNKNGNHSYVKYLNLEEPTDNIRQLLGLAAVNNGWKRKVRTQSGTQVIPDLQLSASKFIKGFRMGVFGPMILDDLENMKD</sequence>
<dbReference type="Gene3D" id="1.10.1580.10">
    <property type="match status" value="1"/>
</dbReference>
<evidence type="ECO:0000256" key="1">
    <source>
        <dbReference type="ARBA" id="ARBA00004443"/>
    </source>
</evidence>
<reference evidence="12 13" key="1">
    <citation type="submission" date="2018-04" db="EMBL/GenBank/DDBJ databases">
        <authorList>
            <person name="Zhang X."/>
            <person name="Yuan J."/>
            <person name="Li F."/>
            <person name="Xiang J."/>
        </authorList>
    </citation>
    <scope>NUCLEOTIDE SEQUENCE [LARGE SCALE GENOMIC DNA]</scope>
    <source>
        <tissue evidence="12">Muscle</tissue>
    </source>
</reference>
<feature type="binding site" evidence="10">
    <location>
        <begin position="80"/>
        <end position="83"/>
    </location>
    <ligand>
        <name>GTP</name>
        <dbReference type="ChEBI" id="CHEBI:37565"/>
    </ligand>
</feature>
<keyword evidence="2 9" id="KW-0547">Nucleotide-binding</keyword>
<dbReference type="PANTHER" id="PTHR45782">
    <property type="entry name" value="MITOCHONDRIAL RIBOSOME-ASSOCIATED GTPASE 1"/>
    <property type="match status" value="1"/>
</dbReference>
<dbReference type="AlphaFoldDB" id="A0A3R7QP68"/>
<dbReference type="InterPro" id="IPR023179">
    <property type="entry name" value="GTP-bd_ortho_bundle_sf"/>
</dbReference>
<keyword evidence="13" id="KW-1185">Reference proteome</keyword>
<comment type="function">
    <text evidence="8 9">Plays a role in the regulation of the mitochondrial ribosome assembly and of translational activity. Displays mitochondrial GTPase activity.</text>
</comment>
<feature type="binding site" evidence="10">
    <location>
        <position position="204"/>
    </location>
    <ligand>
        <name>GTP</name>
        <dbReference type="ChEBI" id="CHEBI:37565"/>
    </ligand>
</feature>
<dbReference type="GO" id="GO:0003924">
    <property type="term" value="F:GTPase activity"/>
    <property type="evidence" value="ECO:0007669"/>
    <property type="project" value="TreeGrafter"/>
</dbReference>
<keyword evidence="4" id="KW-0809">Transit peptide</keyword>
<dbReference type="Pfam" id="PF01926">
    <property type="entry name" value="MMR_HSR1"/>
    <property type="match status" value="1"/>
</dbReference>
<comment type="similarity">
    <text evidence="9">Belongs to the TRAFAC class YlqF/YawG GTPase family. MTG1 subfamily.</text>
</comment>